<proteinExistence type="predicted"/>
<evidence type="ECO:0000313" key="2">
    <source>
        <dbReference type="Proteomes" id="UP000004277"/>
    </source>
</evidence>
<evidence type="ECO:0000313" key="1">
    <source>
        <dbReference type="EMBL" id="TMS56574.1"/>
    </source>
</evidence>
<protein>
    <submittedName>
        <fullName evidence="1">DUF4124 domain-containing protein</fullName>
    </submittedName>
</protein>
<dbReference type="Proteomes" id="UP000004277">
    <property type="component" value="Unassembled WGS sequence"/>
</dbReference>
<comment type="caution">
    <text evidence="1">The sequence shown here is derived from an EMBL/GenBank/DDBJ whole genome shotgun (WGS) entry which is preliminary data.</text>
</comment>
<gene>
    <name evidence="1" type="ORF">MW7_015930</name>
</gene>
<reference evidence="1" key="1">
    <citation type="submission" date="2019-05" db="EMBL/GenBank/DDBJ databases">
        <title>Revised genome assembly of Burkholderiaceae (previously Ralstonia) sp. PBA.</title>
        <authorList>
            <person name="Gan H.M."/>
        </authorList>
    </citation>
    <scope>NUCLEOTIDE SEQUENCE</scope>
    <source>
        <strain evidence="1">PBA</strain>
    </source>
</reference>
<keyword evidence="2" id="KW-1185">Reference proteome</keyword>
<dbReference type="EMBL" id="AKCV02000026">
    <property type="protein sequence ID" value="TMS56574.1"/>
    <property type="molecule type" value="Genomic_DNA"/>
</dbReference>
<accession>A0ACD3SK60</accession>
<sequence>MLNSIRLSMLLWLTFPMSAQAQTIYQCRTPAGKVTLQDAPCAEGQVTERAVVSGQQIAKERYLRDSHPHVTPQIKSALHSMECRAHKQSYDSARKWADSAVRGKDVRQMERANAAVHRAGQKIAELGC</sequence>
<organism evidence="1 2">
    <name type="scientific">Imbroritus primus</name>
    <dbReference type="NCBI Taxonomy" id="3058603"/>
    <lineage>
        <taxon>Bacteria</taxon>
        <taxon>Pseudomonadati</taxon>
        <taxon>Pseudomonadota</taxon>
        <taxon>Betaproteobacteria</taxon>
        <taxon>Burkholderiales</taxon>
        <taxon>Burkholderiaceae</taxon>
        <taxon>Imbroritus</taxon>
    </lineage>
</organism>
<name>A0ACD3SK60_9BURK</name>